<dbReference type="VEuPathDB" id="FungiDB:yc1106_02106"/>
<gene>
    <name evidence="1" type="ORF">yc1106_02106</name>
</gene>
<sequence length="166" mass="19277">MPRQQRSIQTSREDSITYLTGSRSTRNWVIGVSENGWTTNELSLAWLKHFNEYIKKKVCMLYLYSAIAGHPGWQCKKGWQRHPGPPAKKGWMGWQDQKAIATPEKYDGNRNDLRTFLTTIDLYCEFNKIPRRIFGEVDAKNQVEKAITRLKQTTSVSAYTAEFKQL</sequence>
<reference evidence="1" key="1">
    <citation type="submission" date="2021-12" db="EMBL/GenBank/DDBJ databases">
        <title>Curvularia clavata genome.</title>
        <authorList>
            <person name="Cao Y."/>
        </authorList>
    </citation>
    <scope>NUCLEOTIDE SEQUENCE</scope>
    <source>
        <strain evidence="1">Yc1106</strain>
    </source>
</reference>
<dbReference type="AlphaFoldDB" id="A0A9Q8Z282"/>
<evidence type="ECO:0008006" key="3">
    <source>
        <dbReference type="Google" id="ProtNLM"/>
    </source>
</evidence>
<dbReference type="EMBL" id="CP089275">
    <property type="protein sequence ID" value="USP74832.1"/>
    <property type="molecule type" value="Genomic_DNA"/>
</dbReference>
<evidence type="ECO:0000313" key="2">
    <source>
        <dbReference type="Proteomes" id="UP001056012"/>
    </source>
</evidence>
<dbReference type="Proteomes" id="UP001056012">
    <property type="component" value="Chromosome 2"/>
</dbReference>
<proteinExistence type="predicted"/>
<dbReference type="OrthoDB" id="3686619at2759"/>
<keyword evidence="2" id="KW-1185">Reference proteome</keyword>
<evidence type="ECO:0000313" key="1">
    <source>
        <dbReference type="EMBL" id="USP74832.1"/>
    </source>
</evidence>
<protein>
    <recommendedName>
        <fullName evidence="3">Retrotransposon gag domain-containing protein</fullName>
    </recommendedName>
</protein>
<name>A0A9Q8Z282_CURCL</name>
<accession>A0A9Q8Z282</accession>
<organism evidence="1 2">
    <name type="scientific">Curvularia clavata</name>
    <dbReference type="NCBI Taxonomy" id="95742"/>
    <lineage>
        <taxon>Eukaryota</taxon>
        <taxon>Fungi</taxon>
        <taxon>Dikarya</taxon>
        <taxon>Ascomycota</taxon>
        <taxon>Pezizomycotina</taxon>
        <taxon>Dothideomycetes</taxon>
        <taxon>Pleosporomycetidae</taxon>
        <taxon>Pleosporales</taxon>
        <taxon>Pleosporineae</taxon>
        <taxon>Pleosporaceae</taxon>
        <taxon>Curvularia</taxon>
    </lineage>
</organism>